<dbReference type="PANTHER" id="PTHR46318">
    <property type="entry name" value="UPSTREAM BINDING TRANSCRIPTION FACTOR"/>
    <property type="match status" value="1"/>
</dbReference>
<keyword evidence="2 4" id="KW-0238">DNA-binding</keyword>
<dbReference type="EMBL" id="PZQS01000004">
    <property type="protein sequence ID" value="PVD32227.1"/>
    <property type="molecule type" value="Genomic_DNA"/>
</dbReference>
<reference evidence="8 9" key="1">
    <citation type="submission" date="2018-04" db="EMBL/GenBank/DDBJ databases">
        <title>The genome of golden apple snail Pomacea canaliculata provides insight into stress tolerance and invasive adaptation.</title>
        <authorList>
            <person name="Liu C."/>
            <person name="Liu B."/>
            <person name="Ren Y."/>
            <person name="Zhang Y."/>
            <person name="Wang H."/>
            <person name="Li S."/>
            <person name="Jiang F."/>
            <person name="Yin L."/>
            <person name="Zhang G."/>
            <person name="Qian W."/>
            <person name="Fan W."/>
        </authorList>
    </citation>
    <scope>NUCLEOTIDE SEQUENCE [LARGE SCALE GENOMIC DNA]</scope>
    <source>
        <strain evidence="8">SZHN2017</strain>
        <tissue evidence="8">Muscle</tissue>
    </source>
</reference>
<dbReference type="GO" id="GO:0005634">
    <property type="term" value="C:nucleus"/>
    <property type="evidence" value="ECO:0007669"/>
    <property type="project" value="UniProtKB-SubCell"/>
</dbReference>
<feature type="domain" description="HMG box" evidence="7">
    <location>
        <begin position="228"/>
        <end position="296"/>
    </location>
</feature>
<dbReference type="PANTHER" id="PTHR46318:SF3">
    <property type="entry name" value="UPSTREAM BINDING TRANSCRIPTION FACTOR"/>
    <property type="match status" value="1"/>
</dbReference>
<dbReference type="PROSITE" id="PS50118">
    <property type="entry name" value="HMG_BOX_2"/>
    <property type="match status" value="3"/>
</dbReference>
<evidence type="ECO:0000256" key="5">
    <source>
        <dbReference type="SAM" id="Coils"/>
    </source>
</evidence>
<keyword evidence="5" id="KW-0175">Coiled coil</keyword>
<keyword evidence="9" id="KW-1185">Reference proteome</keyword>
<evidence type="ECO:0000313" key="9">
    <source>
        <dbReference type="Proteomes" id="UP000245119"/>
    </source>
</evidence>
<keyword evidence="3 4" id="KW-0539">Nucleus</keyword>
<feature type="region of interest" description="Disordered" evidence="6">
    <location>
        <begin position="1"/>
        <end position="56"/>
    </location>
</feature>
<dbReference type="AlphaFoldDB" id="A0A2T7PFM9"/>
<evidence type="ECO:0000256" key="2">
    <source>
        <dbReference type="ARBA" id="ARBA00023125"/>
    </source>
</evidence>
<sequence>MESTFVAKKHKKGKHKKHDHAIETDTEPSSSASNKEKDFLNPEEEKVEDTKEDLDSWTSNERLTLIESIRSQCPDNDSLSYKVREKKISWEKVTVSNHSAEQCRRMWQELQKQVRKHRTLPDLLHDAETVVHHPHKKKRKRHPDQPAKPLTPYILYIKEHREKVKAKNPGITLPDITRLLSQKWQSLSPRKREKYRLQYNKDREDFVKANEEFLQNHPAKKTKREGKPPALPFPFQCFYDAKISKYKQKHPNLSTSQLSAKLRAKYLKLKPSKKKKWISKAMESIPDYEKQLQEYLITHPEFKPPLRKIRLTKEEMVISKCSPEMDVDEITRQLMEVAPKDRRKKAKVIKTFPGAPEKPPKTAYTLFIKKEIGKLTVGSMTDKMTQLGKEWQSMAEQERKKYEKKLQRLKEDYELQVQEFEKTLSPEDLAKFRETQNNSRKKRKTD</sequence>
<feature type="region of interest" description="Disordered" evidence="6">
    <location>
        <begin position="426"/>
        <end position="446"/>
    </location>
</feature>
<organism evidence="8 9">
    <name type="scientific">Pomacea canaliculata</name>
    <name type="common">Golden apple snail</name>
    <dbReference type="NCBI Taxonomy" id="400727"/>
    <lineage>
        <taxon>Eukaryota</taxon>
        <taxon>Metazoa</taxon>
        <taxon>Spiralia</taxon>
        <taxon>Lophotrochozoa</taxon>
        <taxon>Mollusca</taxon>
        <taxon>Gastropoda</taxon>
        <taxon>Caenogastropoda</taxon>
        <taxon>Architaenioglossa</taxon>
        <taxon>Ampullarioidea</taxon>
        <taxon>Ampullariidae</taxon>
        <taxon>Pomacea</taxon>
    </lineage>
</organism>
<feature type="compositionally biased region" description="Basic residues" evidence="6">
    <location>
        <begin position="7"/>
        <end position="19"/>
    </location>
</feature>
<evidence type="ECO:0000256" key="3">
    <source>
        <dbReference type="ARBA" id="ARBA00023242"/>
    </source>
</evidence>
<dbReference type="Pfam" id="PF00505">
    <property type="entry name" value="HMG_box"/>
    <property type="match status" value="2"/>
</dbReference>
<dbReference type="OrthoDB" id="6155937at2759"/>
<dbReference type="SUPFAM" id="SSF47095">
    <property type="entry name" value="HMG-box"/>
    <property type="match status" value="3"/>
</dbReference>
<feature type="DNA-binding region" description="HMG box" evidence="4">
    <location>
        <begin position="228"/>
        <end position="296"/>
    </location>
</feature>
<dbReference type="Proteomes" id="UP000245119">
    <property type="component" value="Linkage Group LG4"/>
</dbReference>
<accession>A0A2T7PFM9</accession>
<proteinExistence type="predicted"/>
<dbReference type="InterPro" id="IPR051762">
    <property type="entry name" value="UBF1"/>
</dbReference>
<evidence type="ECO:0000256" key="1">
    <source>
        <dbReference type="ARBA" id="ARBA00004123"/>
    </source>
</evidence>
<feature type="DNA-binding region" description="HMG box" evidence="4">
    <location>
        <begin position="357"/>
        <end position="421"/>
    </location>
</feature>
<feature type="domain" description="HMG box" evidence="7">
    <location>
        <begin position="146"/>
        <end position="214"/>
    </location>
</feature>
<evidence type="ECO:0000313" key="8">
    <source>
        <dbReference type="EMBL" id="PVD32227.1"/>
    </source>
</evidence>
<name>A0A2T7PFM9_POMCA</name>
<protein>
    <recommendedName>
        <fullName evidence="7">HMG box domain-containing protein</fullName>
    </recommendedName>
</protein>
<feature type="DNA-binding region" description="HMG box" evidence="4">
    <location>
        <begin position="146"/>
        <end position="214"/>
    </location>
</feature>
<comment type="subcellular location">
    <subcellularLocation>
        <location evidence="1">Nucleus</location>
    </subcellularLocation>
</comment>
<dbReference type="SMART" id="SM00398">
    <property type="entry name" value="HMG"/>
    <property type="match status" value="3"/>
</dbReference>
<comment type="caution">
    <text evidence="8">The sequence shown here is derived from an EMBL/GenBank/DDBJ whole genome shotgun (WGS) entry which is preliminary data.</text>
</comment>
<dbReference type="Pfam" id="PF09011">
    <property type="entry name" value="HMG_box_2"/>
    <property type="match status" value="1"/>
</dbReference>
<dbReference type="InterPro" id="IPR036910">
    <property type="entry name" value="HMG_box_dom_sf"/>
</dbReference>
<evidence type="ECO:0000256" key="6">
    <source>
        <dbReference type="SAM" id="MobiDB-lite"/>
    </source>
</evidence>
<dbReference type="STRING" id="400727.A0A2T7PFM9"/>
<dbReference type="GO" id="GO:0003677">
    <property type="term" value="F:DNA binding"/>
    <property type="evidence" value="ECO:0007669"/>
    <property type="project" value="UniProtKB-UniRule"/>
</dbReference>
<dbReference type="InterPro" id="IPR009071">
    <property type="entry name" value="HMG_box_dom"/>
</dbReference>
<evidence type="ECO:0000256" key="4">
    <source>
        <dbReference type="PROSITE-ProRule" id="PRU00267"/>
    </source>
</evidence>
<feature type="domain" description="HMG box" evidence="7">
    <location>
        <begin position="357"/>
        <end position="421"/>
    </location>
</feature>
<gene>
    <name evidence="8" type="ORF">C0Q70_07659</name>
</gene>
<evidence type="ECO:0000259" key="7">
    <source>
        <dbReference type="PROSITE" id="PS50118"/>
    </source>
</evidence>
<feature type="compositionally biased region" description="Basic and acidic residues" evidence="6">
    <location>
        <begin position="34"/>
        <end position="44"/>
    </location>
</feature>
<dbReference type="Gene3D" id="1.10.30.10">
    <property type="entry name" value="High mobility group box domain"/>
    <property type="match status" value="3"/>
</dbReference>
<feature type="coiled-coil region" evidence="5">
    <location>
        <begin position="392"/>
        <end position="423"/>
    </location>
</feature>